<dbReference type="InterPro" id="IPR000210">
    <property type="entry name" value="BTB/POZ_dom"/>
</dbReference>
<accession>A0ABD0W3G2</accession>
<comment type="caution">
    <text evidence="4">The sequence shown here is derived from an EMBL/GenBank/DDBJ whole genome shotgun (WGS) entry which is preliminary data.</text>
</comment>
<protein>
    <recommendedName>
        <fullName evidence="3">BTB domain-containing protein</fullName>
    </recommendedName>
</protein>
<dbReference type="SMART" id="SM00225">
    <property type="entry name" value="BTB"/>
    <property type="match status" value="1"/>
</dbReference>
<dbReference type="Proteomes" id="UP001552299">
    <property type="component" value="Unassembled WGS sequence"/>
</dbReference>
<evidence type="ECO:0000256" key="1">
    <source>
        <dbReference type="ARBA" id="ARBA00004906"/>
    </source>
</evidence>
<dbReference type="EMBL" id="JANQDX010000002">
    <property type="protein sequence ID" value="KAL0928011.1"/>
    <property type="molecule type" value="Genomic_DNA"/>
</dbReference>
<feature type="domain" description="BTB" evidence="3">
    <location>
        <begin position="60"/>
        <end position="130"/>
    </location>
</feature>
<dbReference type="Gene3D" id="3.30.710.10">
    <property type="entry name" value="Potassium Channel Kv1.1, Chain A"/>
    <property type="match status" value="1"/>
</dbReference>
<dbReference type="InterPro" id="IPR011333">
    <property type="entry name" value="SKP1/BTB/POZ_sf"/>
</dbReference>
<evidence type="ECO:0000256" key="2">
    <source>
        <dbReference type="SAM" id="MobiDB-lite"/>
    </source>
</evidence>
<name>A0ABD0W3G2_DENTH</name>
<keyword evidence="5" id="KW-1185">Reference proteome</keyword>
<evidence type="ECO:0000313" key="4">
    <source>
        <dbReference type="EMBL" id="KAL0928011.1"/>
    </source>
</evidence>
<organism evidence="4 5">
    <name type="scientific">Dendrobium thyrsiflorum</name>
    <name type="common">Pinecone-like raceme dendrobium</name>
    <name type="synonym">Orchid</name>
    <dbReference type="NCBI Taxonomy" id="117978"/>
    <lineage>
        <taxon>Eukaryota</taxon>
        <taxon>Viridiplantae</taxon>
        <taxon>Streptophyta</taxon>
        <taxon>Embryophyta</taxon>
        <taxon>Tracheophyta</taxon>
        <taxon>Spermatophyta</taxon>
        <taxon>Magnoliopsida</taxon>
        <taxon>Liliopsida</taxon>
        <taxon>Asparagales</taxon>
        <taxon>Orchidaceae</taxon>
        <taxon>Epidendroideae</taxon>
        <taxon>Malaxideae</taxon>
        <taxon>Dendrobiinae</taxon>
        <taxon>Dendrobium</taxon>
    </lineage>
</organism>
<evidence type="ECO:0000259" key="3">
    <source>
        <dbReference type="PROSITE" id="PS50097"/>
    </source>
</evidence>
<dbReference type="AlphaFoldDB" id="A0ABD0W3G2"/>
<dbReference type="Pfam" id="PF00651">
    <property type="entry name" value="BTB"/>
    <property type="match status" value="1"/>
</dbReference>
<dbReference type="PANTHER" id="PTHR47369:SF1">
    <property type="entry name" value="BTB_POZ DOMAIN-CONTAINING PROTEIN"/>
    <property type="match status" value="1"/>
</dbReference>
<feature type="region of interest" description="Disordered" evidence="2">
    <location>
        <begin position="1"/>
        <end position="33"/>
    </location>
</feature>
<sequence length="869" mass="95958">MMVSPATATPQSQKQQLTGHLQTQPSDNDRSSSEIRAVDCNLASLCDHIQMEGFNSGAFSDIMVQAMGSTYHLHRLILSRSSYFRNMLHGPWKEAAAPNLVLQIDDPNVNSEAITIAFAYLYGHHPKLNDDNAFRVLASASFLDLQDLCAICTDFIISELWTSNFLAYQVFAESQDYGIHGERVRNACWGYLCQSATMELREVLPKISSQTLHALLTSDELWVPNEEKRFELALFTLLAKGALSDAVSSEQESPDSELEISHTARALLKENNVTYNTRGKQVVDLGIKQMSIPANLDGHKTAQNILVELADCVVDCHADVPYSQPIQVRQAMVPHALSDPRYPVKLQQSSTLCSTTDSNLNRESCSYVEIRNFNEANKMSSSQFAMEGPSGDSSCYQISNSIWSSVDHQSKFSVSPSNNGASPSDWGRSNLPSLWGGRTVGRRQVKSAKGNCGVRSEEYDAFHNIFEGGSLLYCNMSFEALLNVRKQLEELGFPCRAVNDGLWLQMLLCKRVQEIAADNSKNCCLTSNFCACRQSYEYSHGGSATGYYRQEHDRSNSSGSIGNVYIPDSQAEGHGISGPVRVHVRGPIDGLAGIGRGATYPPGSAWPPTRYVFSRVPFGFGHRNCQQSLANDDSEARVDLSGDLSGDGLTALVSLSQGSNSVNVHTEQTERVYEADLQGRYAGTASHTSSNVLPVQLVGSEEHALAIDCESSDGSISLDHKTPLRDFPPFRFGVEFEDVHRLSDGQVKHSPEMFYAGSLWKVSIQAFNDEDLQGRRTLGLFLHRRKAEVADSLRKVHMYVDPREKVTARYQLICPSKREVMVFGSFKQAGTLLPKAPKGWGWRTALLFDELGDLLQRGALRVSAVVQLV</sequence>
<comment type="pathway">
    <text evidence="1">Protein modification; protein ubiquitination.</text>
</comment>
<evidence type="ECO:0000313" key="5">
    <source>
        <dbReference type="Proteomes" id="UP001552299"/>
    </source>
</evidence>
<dbReference type="PROSITE" id="PS50097">
    <property type="entry name" value="BTB"/>
    <property type="match status" value="1"/>
</dbReference>
<dbReference type="SUPFAM" id="SSF54695">
    <property type="entry name" value="POZ domain"/>
    <property type="match status" value="1"/>
</dbReference>
<gene>
    <name evidence="4" type="ORF">M5K25_002244</name>
</gene>
<reference evidence="4 5" key="1">
    <citation type="journal article" date="2024" name="Plant Biotechnol. J.">
        <title>Dendrobium thyrsiflorum genome and its molecular insights into genes involved in important horticultural traits.</title>
        <authorList>
            <person name="Chen B."/>
            <person name="Wang J.Y."/>
            <person name="Zheng P.J."/>
            <person name="Li K.L."/>
            <person name="Liang Y.M."/>
            <person name="Chen X.F."/>
            <person name="Zhang C."/>
            <person name="Zhao X."/>
            <person name="He X."/>
            <person name="Zhang G.Q."/>
            <person name="Liu Z.J."/>
            <person name="Xu Q."/>
        </authorList>
    </citation>
    <scope>NUCLEOTIDE SEQUENCE [LARGE SCALE GENOMIC DNA]</scope>
    <source>
        <strain evidence="4">GZMU011</strain>
    </source>
</reference>
<feature type="compositionally biased region" description="Polar residues" evidence="2">
    <location>
        <begin position="1"/>
        <end position="26"/>
    </location>
</feature>
<proteinExistence type="predicted"/>
<dbReference type="PANTHER" id="PTHR47369">
    <property type="entry name" value="BTB/POZ DOMAIN-CONTAINING PROTEIN"/>
    <property type="match status" value="1"/>
</dbReference>